<reference evidence="4 5" key="1">
    <citation type="journal article" date="2019" name="Int. J. Syst. Evol. Microbiol.">
        <title>The Global Catalogue of Microorganisms (GCM) 10K type strain sequencing project: providing services to taxonomists for standard genome sequencing and annotation.</title>
        <authorList>
            <consortium name="The Broad Institute Genomics Platform"/>
            <consortium name="The Broad Institute Genome Sequencing Center for Infectious Disease"/>
            <person name="Wu L."/>
            <person name="Ma J."/>
        </authorList>
    </citation>
    <scope>NUCLEOTIDE SEQUENCE [LARGE SCALE GENOMIC DNA]</scope>
    <source>
        <strain evidence="4 5">JCM 10696</strain>
    </source>
</reference>
<dbReference type="Pfam" id="PF07179">
    <property type="entry name" value="SseB"/>
    <property type="match status" value="1"/>
</dbReference>
<keyword evidence="5" id="KW-1185">Reference proteome</keyword>
<accession>A0ABN1RTY6</accession>
<feature type="region of interest" description="Disordered" evidence="1">
    <location>
        <begin position="290"/>
        <end position="310"/>
    </location>
</feature>
<evidence type="ECO:0000259" key="3">
    <source>
        <dbReference type="Pfam" id="PF22552"/>
    </source>
</evidence>
<evidence type="ECO:0000313" key="5">
    <source>
        <dbReference type="Proteomes" id="UP001500665"/>
    </source>
</evidence>
<comment type="caution">
    <text evidence="4">The sequence shown here is derived from an EMBL/GenBank/DDBJ whole genome shotgun (WGS) entry which is preliminary data.</text>
</comment>
<feature type="domain" description="TY-Chap N-terminal" evidence="3">
    <location>
        <begin position="1"/>
        <end position="121"/>
    </location>
</feature>
<dbReference type="InterPro" id="IPR009839">
    <property type="entry name" value="SseB_N"/>
</dbReference>
<gene>
    <name evidence="4" type="ORF">GCM10009550_59980</name>
</gene>
<dbReference type="Proteomes" id="UP001500665">
    <property type="component" value="Unassembled WGS sequence"/>
</dbReference>
<dbReference type="RefSeq" id="WP_344244379.1">
    <property type="nucleotide sequence ID" value="NZ_BAAAHH010000031.1"/>
</dbReference>
<feature type="region of interest" description="Disordered" evidence="1">
    <location>
        <begin position="147"/>
        <end position="170"/>
    </location>
</feature>
<name>A0ABN1RTY6_9ACTN</name>
<proteinExistence type="predicted"/>
<feature type="domain" description="SseB protein N-terminal" evidence="2">
    <location>
        <begin position="176"/>
        <end position="279"/>
    </location>
</feature>
<evidence type="ECO:0000259" key="2">
    <source>
        <dbReference type="Pfam" id="PF07179"/>
    </source>
</evidence>
<sequence length="351" mass="37845">MEWSEFAQRFALELANLDRDTILIVREREESRHYVQAMREPDRLYAEAVSNNFLEGPLLLGPSDEEVLAEAGWRPPTPDWTPANWWTELPPDTGPPGCAMLADMMVTALRDVQGVRRPLDLVYESFHRHGAGLIELTGFGLEPADPQRVADRRPSPIAAPVDGAPTAAHPSLEDRLADARLRGDHLAYFDLLLGAELLLPAGGTGAEAAEGGEFQTAQRDGVTHVLAFTSVQAQGAAGYAGLHRRTTFAALARSWPDPSWHLTINLDLPSEIQLDAAMILRLDTMHRSSPQATLVEPGSAPAAPDPAPADPVPAAGQAIRLPHGAQLWSERGLLAVFDAVSGGWTPAGRTA</sequence>
<dbReference type="InterPro" id="IPR054344">
    <property type="entry name" value="TY-Chap_N"/>
</dbReference>
<evidence type="ECO:0008006" key="6">
    <source>
        <dbReference type="Google" id="ProtNLM"/>
    </source>
</evidence>
<organism evidence="4 5">
    <name type="scientific">Actinocorallia libanotica</name>
    <dbReference type="NCBI Taxonomy" id="46162"/>
    <lineage>
        <taxon>Bacteria</taxon>
        <taxon>Bacillati</taxon>
        <taxon>Actinomycetota</taxon>
        <taxon>Actinomycetes</taxon>
        <taxon>Streptosporangiales</taxon>
        <taxon>Thermomonosporaceae</taxon>
        <taxon>Actinocorallia</taxon>
    </lineage>
</organism>
<dbReference type="Pfam" id="PF22552">
    <property type="entry name" value="TY-Chap3"/>
    <property type="match status" value="1"/>
</dbReference>
<dbReference type="EMBL" id="BAAAHH010000031">
    <property type="protein sequence ID" value="GAA0963757.1"/>
    <property type="molecule type" value="Genomic_DNA"/>
</dbReference>
<protein>
    <recommendedName>
        <fullName evidence="6">SseB protein N-terminal domain-containing protein</fullName>
    </recommendedName>
</protein>
<evidence type="ECO:0000313" key="4">
    <source>
        <dbReference type="EMBL" id="GAA0963757.1"/>
    </source>
</evidence>
<evidence type="ECO:0000256" key="1">
    <source>
        <dbReference type="SAM" id="MobiDB-lite"/>
    </source>
</evidence>